<gene>
    <name evidence="2" type="ORF">PanWU01x14_063980</name>
</gene>
<proteinExistence type="predicted"/>
<reference evidence="3" key="1">
    <citation type="submission" date="2016-06" db="EMBL/GenBank/DDBJ databases">
        <title>Parallel loss of symbiosis genes in relatives of nitrogen-fixing non-legume Parasponia.</title>
        <authorList>
            <person name="Van Velzen R."/>
            <person name="Holmer R."/>
            <person name="Bu F."/>
            <person name="Rutten L."/>
            <person name="Van Zeijl A."/>
            <person name="Liu W."/>
            <person name="Santuari L."/>
            <person name="Cao Q."/>
            <person name="Sharma T."/>
            <person name="Shen D."/>
            <person name="Roswanjaya Y."/>
            <person name="Wardhani T."/>
            <person name="Kalhor M.S."/>
            <person name="Jansen J."/>
            <person name="Van den Hoogen J."/>
            <person name="Gungor B."/>
            <person name="Hartog M."/>
            <person name="Hontelez J."/>
            <person name="Verver J."/>
            <person name="Yang W.-C."/>
            <person name="Schijlen E."/>
            <person name="Repin R."/>
            <person name="Schilthuizen M."/>
            <person name="Schranz E."/>
            <person name="Heidstra R."/>
            <person name="Miyata K."/>
            <person name="Fedorova E."/>
            <person name="Kohlen W."/>
            <person name="Bisseling T."/>
            <person name="Smit S."/>
            <person name="Geurts R."/>
        </authorList>
    </citation>
    <scope>NUCLEOTIDE SEQUENCE [LARGE SCALE GENOMIC DNA]</scope>
    <source>
        <strain evidence="3">cv. WU1-14</strain>
    </source>
</reference>
<name>A0A2P5DH53_PARAD</name>
<dbReference type="InterPro" id="IPR046960">
    <property type="entry name" value="PPR_At4g14850-like_plant"/>
</dbReference>
<accession>A0A2P5DH53</accession>
<dbReference type="GO" id="GO:0009451">
    <property type="term" value="P:RNA modification"/>
    <property type="evidence" value="ECO:0007669"/>
    <property type="project" value="InterPro"/>
</dbReference>
<evidence type="ECO:0000313" key="3">
    <source>
        <dbReference type="Proteomes" id="UP000237105"/>
    </source>
</evidence>
<dbReference type="InterPro" id="IPR011990">
    <property type="entry name" value="TPR-like_helical_dom_sf"/>
</dbReference>
<dbReference type="GO" id="GO:0003723">
    <property type="term" value="F:RNA binding"/>
    <property type="evidence" value="ECO:0007669"/>
    <property type="project" value="InterPro"/>
</dbReference>
<dbReference type="STRING" id="3476.A0A2P5DH53"/>
<dbReference type="AlphaFoldDB" id="A0A2P5DH53"/>
<dbReference type="Gene3D" id="1.25.40.10">
    <property type="entry name" value="Tetratricopeptide repeat domain"/>
    <property type="match status" value="1"/>
</dbReference>
<dbReference type="Pfam" id="PF01535">
    <property type="entry name" value="PPR"/>
    <property type="match status" value="2"/>
</dbReference>
<dbReference type="OrthoDB" id="1882346at2759"/>
<organism evidence="2 3">
    <name type="scientific">Parasponia andersonii</name>
    <name type="common">Sponia andersonii</name>
    <dbReference type="NCBI Taxonomy" id="3476"/>
    <lineage>
        <taxon>Eukaryota</taxon>
        <taxon>Viridiplantae</taxon>
        <taxon>Streptophyta</taxon>
        <taxon>Embryophyta</taxon>
        <taxon>Tracheophyta</taxon>
        <taxon>Spermatophyta</taxon>
        <taxon>Magnoliopsida</taxon>
        <taxon>eudicotyledons</taxon>
        <taxon>Gunneridae</taxon>
        <taxon>Pentapetalae</taxon>
        <taxon>rosids</taxon>
        <taxon>fabids</taxon>
        <taxon>Rosales</taxon>
        <taxon>Cannabaceae</taxon>
        <taxon>Parasponia</taxon>
    </lineage>
</organism>
<dbReference type="InterPro" id="IPR002885">
    <property type="entry name" value="PPR_rpt"/>
</dbReference>
<protein>
    <submittedName>
        <fullName evidence="2">Pentatricopeptide repeat</fullName>
    </submittedName>
</protein>
<evidence type="ECO:0000256" key="1">
    <source>
        <dbReference type="ARBA" id="ARBA00022737"/>
    </source>
</evidence>
<dbReference type="NCBIfam" id="TIGR00756">
    <property type="entry name" value="PPR"/>
    <property type="match status" value="1"/>
</dbReference>
<dbReference type="EMBL" id="JXTB01000038">
    <property type="protein sequence ID" value="PON72632.1"/>
    <property type="molecule type" value="Genomic_DNA"/>
</dbReference>
<keyword evidence="1" id="KW-0677">Repeat</keyword>
<sequence>MKDALQTFLEMPKRNPVSWNALTSAYAQNGGCHCKLVGGLEFFDSMTPLYTLVRKREHYASMIAVLCRSGRFDEAEELMAQTPFGPDEIIWSSILNAC</sequence>
<comment type="caution">
    <text evidence="2">The sequence shown here is derived from an EMBL/GenBank/DDBJ whole genome shotgun (WGS) entry which is preliminary data.</text>
</comment>
<dbReference type="PANTHER" id="PTHR47926">
    <property type="entry name" value="PENTATRICOPEPTIDE REPEAT-CONTAINING PROTEIN"/>
    <property type="match status" value="1"/>
</dbReference>
<dbReference type="Proteomes" id="UP000237105">
    <property type="component" value="Unassembled WGS sequence"/>
</dbReference>
<keyword evidence="3" id="KW-1185">Reference proteome</keyword>
<evidence type="ECO:0000313" key="2">
    <source>
        <dbReference type="EMBL" id="PON72632.1"/>
    </source>
</evidence>